<organism evidence="3 4">
    <name type="scientific">Kocuria dechangensis</name>
    <dbReference type="NCBI Taxonomy" id="1176249"/>
    <lineage>
        <taxon>Bacteria</taxon>
        <taxon>Bacillati</taxon>
        <taxon>Actinomycetota</taxon>
        <taxon>Actinomycetes</taxon>
        <taxon>Micrococcales</taxon>
        <taxon>Micrococcaceae</taxon>
        <taxon>Kocuria</taxon>
    </lineage>
</organism>
<dbReference type="EMBL" id="BMEQ01000010">
    <property type="protein sequence ID" value="GGG58053.1"/>
    <property type="molecule type" value="Genomic_DNA"/>
</dbReference>
<accession>A0A917LUG1</accession>
<proteinExistence type="predicted"/>
<protein>
    <submittedName>
        <fullName evidence="3">Uncharacterized protein</fullName>
    </submittedName>
</protein>
<gene>
    <name evidence="3" type="ORF">GCM10011374_21040</name>
</gene>
<comment type="caution">
    <text evidence="3">The sequence shown here is derived from an EMBL/GenBank/DDBJ whole genome shotgun (WGS) entry which is preliminary data.</text>
</comment>
<keyword evidence="4" id="KW-1185">Reference proteome</keyword>
<dbReference type="PROSITE" id="PS51257">
    <property type="entry name" value="PROKAR_LIPOPROTEIN"/>
    <property type="match status" value="1"/>
</dbReference>
<feature type="region of interest" description="Disordered" evidence="1">
    <location>
        <begin position="46"/>
        <end position="78"/>
    </location>
</feature>
<keyword evidence="2" id="KW-0732">Signal</keyword>
<dbReference type="AlphaFoldDB" id="A0A917LUG1"/>
<evidence type="ECO:0000256" key="2">
    <source>
        <dbReference type="SAM" id="SignalP"/>
    </source>
</evidence>
<name>A0A917LUG1_9MICC</name>
<feature type="signal peptide" evidence="2">
    <location>
        <begin position="1"/>
        <end position="38"/>
    </location>
</feature>
<sequence>MRRPAPKAAPFPRPAVRLWALALAAPLLLAGCTSVEVAVETPQNSAPAATAPATTGPASSSDSPAPEPVAAPEVADAAQPAAVRTFTTPDGAYSFQHPADWTVAEDPSQDGEYVVRRGDGQAVAGLGVGRPAGPLASPVYPNTTYASVDVPGVADPLGRNVSAVVGLVPGQSIGGEAIAFGLADGGDPAANYGWIRAADASFLTFSGIRHIGNGSTMLSEEEVDREMAAYTASAEGRSVLAMLASLTMDPSVTGTVCQDGNYVYTELRGLDCDEATWIIGELRERASAKDAYTVATNEHLCETRGTDPTEFHDPMYVCGPRGTPDVRFNLDPIVVTWDHPLLDVQEDTDRESVEDVVPDVDDAAVDCVGVNYEFTEVDGLTCPEAKGMLQPFLEGKGTPADEDAQVVDDTACTRAPAERGGATVPSWTCSRTQGGSFVAYARM</sequence>
<evidence type="ECO:0000313" key="3">
    <source>
        <dbReference type="EMBL" id="GGG58053.1"/>
    </source>
</evidence>
<evidence type="ECO:0000256" key="1">
    <source>
        <dbReference type="SAM" id="MobiDB-lite"/>
    </source>
</evidence>
<reference evidence="3" key="1">
    <citation type="journal article" date="2014" name="Int. J. Syst. Evol. Microbiol.">
        <title>Complete genome sequence of Corynebacterium casei LMG S-19264T (=DSM 44701T), isolated from a smear-ripened cheese.</title>
        <authorList>
            <consortium name="US DOE Joint Genome Institute (JGI-PGF)"/>
            <person name="Walter F."/>
            <person name="Albersmeier A."/>
            <person name="Kalinowski J."/>
            <person name="Ruckert C."/>
        </authorList>
    </citation>
    <scope>NUCLEOTIDE SEQUENCE</scope>
    <source>
        <strain evidence="3">CGMCC 1.12187</strain>
    </source>
</reference>
<feature type="chain" id="PRO_5037295013" evidence="2">
    <location>
        <begin position="39"/>
        <end position="443"/>
    </location>
</feature>
<evidence type="ECO:0000313" key="4">
    <source>
        <dbReference type="Proteomes" id="UP000638848"/>
    </source>
</evidence>
<reference evidence="3" key="2">
    <citation type="submission" date="2020-09" db="EMBL/GenBank/DDBJ databases">
        <authorList>
            <person name="Sun Q."/>
            <person name="Zhou Y."/>
        </authorList>
    </citation>
    <scope>NUCLEOTIDE SEQUENCE</scope>
    <source>
        <strain evidence="3">CGMCC 1.12187</strain>
    </source>
</reference>
<dbReference type="Proteomes" id="UP000638848">
    <property type="component" value="Unassembled WGS sequence"/>
</dbReference>